<feature type="transmembrane region" description="Helical" evidence="6">
    <location>
        <begin position="168"/>
        <end position="191"/>
    </location>
</feature>
<dbReference type="PROSITE" id="PS50850">
    <property type="entry name" value="MFS"/>
    <property type="match status" value="1"/>
</dbReference>
<feature type="transmembrane region" description="Helical" evidence="6">
    <location>
        <begin position="520"/>
        <end position="537"/>
    </location>
</feature>
<dbReference type="PANTHER" id="PTHR24064">
    <property type="entry name" value="SOLUTE CARRIER FAMILY 22 MEMBER"/>
    <property type="match status" value="1"/>
</dbReference>
<gene>
    <name evidence="8" type="ORF">TKK_011844</name>
</gene>
<keyword evidence="9" id="KW-1185">Reference proteome</keyword>
<feature type="region of interest" description="Disordered" evidence="5">
    <location>
        <begin position="575"/>
        <end position="603"/>
    </location>
</feature>
<dbReference type="EMBL" id="JBJJXI010000096">
    <property type="protein sequence ID" value="KAL3393560.1"/>
    <property type="molecule type" value="Genomic_DNA"/>
</dbReference>
<evidence type="ECO:0000313" key="8">
    <source>
        <dbReference type="EMBL" id="KAL3393560.1"/>
    </source>
</evidence>
<dbReference type="AlphaFoldDB" id="A0ABD2WL19"/>
<feature type="transmembrane region" description="Helical" evidence="6">
    <location>
        <begin position="257"/>
        <end position="280"/>
    </location>
</feature>
<comment type="subcellular location">
    <subcellularLocation>
        <location evidence="1">Membrane</location>
        <topology evidence="1">Multi-pass membrane protein</topology>
    </subcellularLocation>
</comment>
<evidence type="ECO:0000256" key="5">
    <source>
        <dbReference type="SAM" id="MobiDB-lite"/>
    </source>
</evidence>
<feature type="transmembrane region" description="Helical" evidence="6">
    <location>
        <begin position="222"/>
        <end position="245"/>
    </location>
</feature>
<reference evidence="8 9" key="1">
    <citation type="journal article" date="2024" name="bioRxiv">
        <title>A reference genome for Trichogramma kaykai: A tiny desert-dwelling parasitoid wasp with competing sex-ratio distorters.</title>
        <authorList>
            <person name="Culotta J."/>
            <person name="Lindsey A.R."/>
        </authorList>
    </citation>
    <scope>NUCLEOTIDE SEQUENCE [LARGE SCALE GENOMIC DNA]</scope>
    <source>
        <strain evidence="8 9">KSX58</strain>
    </source>
</reference>
<sequence>MRSTRRLKYFEMQGPGEHTLLIPRLDSFDDALPYVGDFGRYQFWLLAALLPFGISYSILYFSQIFLTLVPREHWCRVDELLGPYPSPEDRRNIAVPANDKYPYYDTCSRWDLNFSAILGQTTIEPNSSLWQFATNNRTVKCDRWEYDFSQIPYPSIGAELDWVCDRGYLISTAQAIFYTGSILGGFLFGWIADNKGRIPALWLCTACGVVGSVATASADSFWSFALCRFVTGLAFDNVISIPLIIVVEYMGVSRRTVVVNIAFGLYFGVGSTLLPWLAYYIADWRLLSYVSAAPLAFCLVTPWILPESARWYVSNRRSDKVIEKLKRIASVNDVRPDPHFYDVFYRNLSAKEGKKETATLLDLFRTPRLARITIILTLFWSLILLAFDGHVYSLKLLESSVFLSFSLACATELPAALLLTMVLDRWGRRFCGFVTMALTTAFTIAEILVESGTWKLVMSIFARFTLNMAANVGLQYAAELLPTPVRAQGVGMIHIFGILAHSVAPYIIDTVEWWSDMPMAIISAIAFLCASLVLFLPETLGHDLPQTLQQGEDFGKNQRFWSSPCCSSCYANDEDDQDNDGVKGDVRKQPKRRRDNFPNNFSY</sequence>
<evidence type="ECO:0000313" key="9">
    <source>
        <dbReference type="Proteomes" id="UP001627154"/>
    </source>
</evidence>
<dbReference type="Gene3D" id="1.20.1250.20">
    <property type="entry name" value="MFS general substrate transporter like domains"/>
    <property type="match status" value="1"/>
</dbReference>
<feature type="transmembrane region" description="Helical" evidence="6">
    <location>
        <begin position="430"/>
        <end position="448"/>
    </location>
</feature>
<keyword evidence="2 6" id="KW-0812">Transmembrane</keyword>
<dbReference type="Pfam" id="PF00083">
    <property type="entry name" value="Sugar_tr"/>
    <property type="match status" value="1"/>
</dbReference>
<feature type="domain" description="Major facilitator superfamily (MFS) profile" evidence="7">
    <location>
        <begin position="112"/>
        <end position="541"/>
    </location>
</feature>
<dbReference type="InterPro" id="IPR020846">
    <property type="entry name" value="MFS_dom"/>
</dbReference>
<feature type="transmembrane region" description="Helical" evidence="6">
    <location>
        <begin position="369"/>
        <end position="387"/>
    </location>
</feature>
<evidence type="ECO:0000256" key="2">
    <source>
        <dbReference type="ARBA" id="ARBA00022692"/>
    </source>
</evidence>
<dbReference type="InterPro" id="IPR005828">
    <property type="entry name" value="MFS_sugar_transport-like"/>
</dbReference>
<dbReference type="GO" id="GO:0016020">
    <property type="term" value="C:membrane"/>
    <property type="evidence" value="ECO:0007669"/>
    <property type="project" value="UniProtKB-SubCell"/>
</dbReference>
<evidence type="ECO:0000256" key="1">
    <source>
        <dbReference type="ARBA" id="ARBA00004141"/>
    </source>
</evidence>
<evidence type="ECO:0000256" key="4">
    <source>
        <dbReference type="ARBA" id="ARBA00023136"/>
    </source>
</evidence>
<dbReference type="InterPro" id="IPR036259">
    <property type="entry name" value="MFS_trans_sf"/>
</dbReference>
<feature type="transmembrane region" description="Helical" evidence="6">
    <location>
        <begin position="43"/>
        <end position="66"/>
    </location>
</feature>
<dbReference type="SUPFAM" id="SSF103473">
    <property type="entry name" value="MFS general substrate transporter"/>
    <property type="match status" value="1"/>
</dbReference>
<evidence type="ECO:0000256" key="6">
    <source>
        <dbReference type="SAM" id="Phobius"/>
    </source>
</evidence>
<dbReference type="Proteomes" id="UP001627154">
    <property type="component" value="Unassembled WGS sequence"/>
</dbReference>
<feature type="transmembrane region" description="Helical" evidence="6">
    <location>
        <begin position="198"/>
        <end position="216"/>
    </location>
</feature>
<keyword evidence="3 6" id="KW-1133">Transmembrane helix</keyword>
<name>A0ABD2WL19_9HYME</name>
<organism evidence="8 9">
    <name type="scientific">Trichogramma kaykai</name>
    <dbReference type="NCBI Taxonomy" id="54128"/>
    <lineage>
        <taxon>Eukaryota</taxon>
        <taxon>Metazoa</taxon>
        <taxon>Ecdysozoa</taxon>
        <taxon>Arthropoda</taxon>
        <taxon>Hexapoda</taxon>
        <taxon>Insecta</taxon>
        <taxon>Pterygota</taxon>
        <taxon>Neoptera</taxon>
        <taxon>Endopterygota</taxon>
        <taxon>Hymenoptera</taxon>
        <taxon>Apocrita</taxon>
        <taxon>Proctotrupomorpha</taxon>
        <taxon>Chalcidoidea</taxon>
        <taxon>Trichogrammatidae</taxon>
        <taxon>Trichogramma</taxon>
    </lineage>
</organism>
<evidence type="ECO:0000256" key="3">
    <source>
        <dbReference type="ARBA" id="ARBA00022989"/>
    </source>
</evidence>
<evidence type="ECO:0000259" key="7">
    <source>
        <dbReference type="PROSITE" id="PS50850"/>
    </source>
</evidence>
<keyword evidence="4 6" id="KW-0472">Membrane</keyword>
<accession>A0ABD2WL19</accession>
<feature type="transmembrane region" description="Helical" evidence="6">
    <location>
        <begin position="286"/>
        <end position="305"/>
    </location>
</feature>
<comment type="caution">
    <text evidence="8">The sequence shown here is derived from an EMBL/GenBank/DDBJ whole genome shotgun (WGS) entry which is preliminary data.</text>
</comment>
<feature type="transmembrane region" description="Helical" evidence="6">
    <location>
        <begin position="399"/>
        <end position="423"/>
    </location>
</feature>
<protein>
    <recommendedName>
        <fullName evidence="7">Major facilitator superfamily (MFS) profile domain-containing protein</fullName>
    </recommendedName>
</protein>
<proteinExistence type="predicted"/>